<dbReference type="EMBL" id="CABDUW010000900">
    <property type="protein sequence ID" value="VTJ76544.1"/>
    <property type="molecule type" value="Genomic_DNA"/>
</dbReference>
<evidence type="ECO:0000256" key="1">
    <source>
        <dbReference type="SAM" id="MobiDB-lite"/>
    </source>
</evidence>
<dbReference type="Proteomes" id="UP000662637">
    <property type="component" value="Unassembled WGS sequence"/>
</dbReference>
<name>A0A5E4C3T9_MARMO</name>
<reference evidence="3 4" key="1">
    <citation type="submission" date="2019-04" db="EMBL/GenBank/DDBJ databases">
        <authorList>
            <person name="Alioto T."/>
            <person name="Alioto T."/>
        </authorList>
    </citation>
    <scope>NUCLEOTIDE SEQUENCE [LARGE SCALE GENOMIC DNA]</scope>
</reference>
<dbReference type="Proteomes" id="UP000335636">
    <property type="component" value="Unassembled WGS sequence"/>
</dbReference>
<gene>
    <name evidence="2" type="ORF">GHT09_015270</name>
    <name evidence="3" type="ORF">MONAX_5E031367</name>
</gene>
<feature type="region of interest" description="Disordered" evidence="1">
    <location>
        <begin position="56"/>
        <end position="91"/>
    </location>
</feature>
<protein>
    <submittedName>
        <fullName evidence="3">Uncharacterized protein</fullName>
    </submittedName>
</protein>
<evidence type="ECO:0000313" key="2">
    <source>
        <dbReference type="EMBL" id="KAF7474043.1"/>
    </source>
</evidence>
<accession>A0A5E4C3T9</accession>
<dbReference type="AlphaFoldDB" id="A0A5E4C3T9"/>
<feature type="compositionally biased region" description="Basic and acidic residues" evidence="1">
    <location>
        <begin position="73"/>
        <end position="84"/>
    </location>
</feature>
<evidence type="ECO:0000313" key="3">
    <source>
        <dbReference type="EMBL" id="VTJ76544.1"/>
    </source>
</evidence>
<keyword evidence="4" id="KW-1185">Reference proteome</keyword>
<reference evidence="2" key="2">
    <citation type="submission" date="2020-08" db="EMBL/GenBank/DDBJ databases">
        <authorList>
            <person name="Shumante A."/>
            <person name="Zimin A.V."/>
            <person name="Puiu D."/>
            <person name="Salzberg S.L."/>
        </authorList>
    </citation>
    <scope>NUCLEOTIDE SEQUENCE</scope>
    <source>
        <strain evidence="2">WC2-LM</strain>
        <tissue evidence="2">Liver</tissue>
    </source>
</reference>
<sequence length="105" mass="10988">MVGGSTLPASLQGLPPWLSLDAGSARDVVRGGEEKMASQLGERMAGGAGRGADWCLPSADHSQSSKSSCWGNGEEKRGLARSKLDPGSSAKSLIPKESWLDAFWD</sequence>
<organism evidence="3 4">
    <name type="scientific">Marmota monax</name>
    <name type="common">Woodchuck</name>
    <dbReference type="NCBI Taxonomy" id="9995"/>
    <lineage>
        <taxon>Eukaryota</taxon>
        <taxon>Metazoa</taxon>
        <taxon>Chordata</taxon>
        <taxon>Craniata</taxon>
        <taxon>Vertebrata</taxon>
        <taxon>Euteleostomi</taxon>
        <taxon>Mammalia</taxon>
        <taxon>Eutheria</taxon>
        <taxon>Euarchontoglires</taxon>
        <taxon>Glires</taxon>
        <taxon>Rodentia</taxon>
        <taxon>Sciuromorpha</taxon>
        <taxon>Sciuridae</taxon>
        <taxon>Xerinae</taxon>
        <taxon>Marmotini</taxon>
        <taxon>Marmota</taxon>
    </lineage>
</organism>
<evidence type="ECO:0000313" key="4">
    <source>
        <dbReference type="Proteomes" id="UP000335636"/>
    </source>
</evidence>
<proteinExistence type="predicted"/>
<dbReference type="EMBL" id="WJEC01004403">
    <property type="protein sequence ID" value="KAF7474043.1"/>
    <property type="molecule type" value="Genomic_DNA"/>
</dbReference>
<feature type="compositionally biased region" description="Polar residues" evidence="1">
    <location>
        <begin position="60"/>
        <end position="70"/>
    </location>
</feature>